<sequence>MTPSQPLSSTINNRDVYTRVQYFYVRSLEFRGGFFSVQIFAFKKGRNDLCQWLSVDQQPEFSNRIVIGLEYCL</sequence>
<name>A0A0A8Y693_ARUDO</name>
<dbReference type="EMBL" id="GBRH01276321">
    <property type="protein sequence ID" value="JAD21574.1"/>
    <property type="molecule type" value="Transcribed_RNA"/>
</dbReference>
<reference evidence="1" key="2">
    <citation type="journal article" date="2015" name="Data Brief">
        <title>Shoot transcriptome of the giant reed, Arundo donax.</title>
        <authorList>
            <person name="Barrero R.A."/>
            <person name="Guerrero F.D."/>
            <person name="Moolhuijzen P."/>
            <person name="Goolsby J.A."/>
            <person name="Tidwell J."/>
            <person name="Bellgard S.E."/>
            <person name="Bellgard M.I."/>
        </authorList>
    </citation>
    <scope>NUCLEOTIDE SEQUENCE</scope>
    <source>
        <tissue evidence="1">Shoot tissue taken approximately 20 cm above the soil surface</tissue>
    </source>
</reference>
<accession>A0A0A8Y693</accession>
<reference evidence="1" key="1">
    <citation type="submission" date="2014-09" db="EMBL/GenBank/DDBJ databases">
        <authorList>
            <person name="Magalhaes I.L.F."/>
            <person name="Oliveira U."/>
            <person name="Santos F.R."/>
            <person name="Vidigal T.H.D.A."/>
            <person name="Brescovit A.D."/>
            <person name="Santos A.J."/>
        </authorList>
    </citation>
    <scope>NUCLEOTIDE SEQUENCE</scope>
    <source>
        <tissue evidence="1">Shoot tissue taken approximately 20 cm above the soil surface</tissue>
    </source>
</reference>
<protein>
    <submittedName>
        <fullName evidence="1">Uncharacterized protein</fullName>
    </submittedName>
</protein>
<evidence type="ECO:0000313" key="1">
    <source>
        <dbReference type="EMBL" id="JAD21574.1"/>
    </source>
</evidence>
<dbReference type="AlphaFoldDB" id="A0A0A8Y693"/>
<proteinExistence type="predicted"/>
<organism evidence="1">
    <name type="scientific">Arundo donax</name>
    <name type="common">Giant reed</name>
    <name type="synonym">Donax arundinaceus</name>
    <dbReference type="NCBI Taxonomy" id="35708"/>
    <lineage>
        <taxon>Eukaryota</taxon>
        <taxon>Viridiplantae</taxon>
        <taxon>Streptophyta</taxon>
        <taxon>Embryophyta</taxon>
        <taxon>Tracheophyta</taxon>
        <taxon>Spermatophyta</taxon>
        <taxon>Magnoliopsida</taxon>
        <taxon>Liliopsida</taxon>
        <taxon>Poales</taxon>
        <taxon>Poaceae</taxon>
        <taxon>PACMAD clade</taxon>
        <taxon>Arundinoideae</taxon>
        <taxon>Arundineae</taxon>
        <taxon>Arundo</taxon>
    </lineage>
</organism>